<dbReference type="GO" id="GO:0016779">
    <property type="term" value="F:nucleotidyltransferase activity"/>
    <property type="evidence" value="ECO:0007669"/>
    <property type="project" value="UniProtKB-KW"/>
</dbReference>
<evidence type="ECO:0000313" key="4">
    <source>
        <dbReference type="Proteomes" id="UP000033070"/>
    </source>
</evidence>
<evidence type="ECO:0000259" key="2">
    <source>
        <dbReference type="PROSITE" id="PS50206"/>
    </source>
</evidence>
<sequence>MVGYDGIVAEALQRVREIMPWDLSRMLAAGDRPILLDVREPSEFASLHIPNSINVPRGILEQSCEWDYDETVPELAAGREQEIVVICRSGKRSVLAADTLQRMGYVNVVSLKTGVRGWNDYEQPLQDSEGNAVDADSGDERLAPRLRAEQRKPK</sequence>
<dbReference type="AlphaFoldDB" id="A0A2Z6GD29"/>
<keyword evidence="4" id="KW-1185">Reference proteome</keyword>
<dbReference type="RefSeq" id="WP_062626185.1">
    <property type="nucleotide sequence ID" value="NZ_AP018738.1"/>
</dbReference>
<reference evidence="3 4" key="1">
    <citation type="submission" date="2018-06" db="EMBL/GenBank/DDBJ databases">
        <title>OYT1 Genome Sequencing.</title>
        <authorList>
            <person name="Kato S."/>
            <person name="Itoh T."/>
            <person name="Ohkuma M."/>
        </authorList>
    </citation>
    <scope>NUCLEOTIDE SEQUENCE [LARGE SCALE GENOMIC DNA]</scope>
    <source>
        <strain evidence="3 4">OYT1</strain>
    </source>
</reference>
<dbReference type="SMART" id="SM00450">
    <property type="entry name" value="RHOD"/>
    <property type="match status" value="1"/>
</dbReference>
<dbReference type="KEGG" id="fam:OYT1_ch1995"/>
<dbReference type="GO" id="GO:0004792">
    <property type="term" value="F:thiosulfate-cyanide sulfurtransferase activity"/>
    <property type="evidence" value="ECO:0007669"/>
    <property type="project" value="TreeGrafter"/>
</dbReference>
<protein>
    <submittedName>
        <fullName evidence="3">Putative adenylyltransferase/sulfurtransferase MoeZ</fullName>
    </submittedName>
</protein>
<dbReference type="Proteomes" id="UP000033070">
    <property type="component" value="Chromosome"/>
</dbReference>
<dbReference type="Gene3D" id="3.40.250.10">
    <property type="entry name" value="Rhodanese-like domain"/>
    <property type="match status" value="1"/>
</dbReference>
<accession>A0A2Z6GD29</accession>
<name>A0A2Z6GD29_9PROT</name>
<dbReference type="InterPro" id="IPR001763">
    <property type="entry name" value="Rhodanese-like_dom"/>
</dbReference>
<dbReference type="PROSITE" id="PS50206">
    <property type="entry name" value="RHODANESE_3"/>
    <property type="match status" value="1"/>
</dbReference>
<gene>
    <name evidence="3" type="ORF">OYT1_ch1995</name>
</gene>
<dbReference type="EMBL" id="AP018738">
    <property type="protein sequence ID" value="BBE51521.1"/>
    <property type="molecule type" value="Genomic_DNA"/>
</dbReference>
<organism evidence="3 4">
    <name type="scientific">Ferriphaselus amnicola</name>
    <dbReference type="NCBI Taxonomy" id="1188319"/>
    <lineage>
        <taxon>Bacteria</taxon>
        <taxon>Pseudomonadati</taxon>
        <taxon>Pseudomonadota</taxon>
        <taxon>Betaproteobacteria</taxon>
        <taxon>Nitrosomonadales</taxon>
        <taxon>Gallionellaceae</taxon>
        <taxon>Ferriphaselus</taxon>
    </lineage>
</organism>
<dbReference type="PANTHER" id="PTHR44086">
    <property type="entry name" value="THIOSULFATE SULFURTRANSFERASE RDL2, MITOCHONDRIAL-RELATED"/>
    <property type="match status" value="1"/>
</dbReference>
<evidence type="ECO:0000313" key="3">
    <source>
        <dbReference type="EMBL" id="BBE51521.1"/>
    </source>
</evidence>
<dbReference type="PANTHER" id="PTHR44086:SF10">
    <property type="entry name" value="THIOSULFATE SULFURTRANSFERASE_RHODANESE-LIKE DOMAIN-CONTAINING PROTEIN 3"/>
    <property type="match status" value="1"/>
</dbReference>
<dbReference type="SUPFAM" id="SSF52821">
    <property type="entry name" value="Rhodanese/Cell cycle control phosphatase"/>
    <property type="match status" value="1"/>
</dbReference>
<dbReference type="STRING" id="1188319.OYT1_00986"/>
<keyword evidence="3" id="KW-0808">Transferase</keyword>
<dbReference type="InterPro" id="IPR036873">
    <property type="entry name" value="Rhodanese-like_dom_sf"/>
</dbReference>
<evidence type="ECO:0000256" key="1">
    <source>
        <dbReference type="SAM" id="MobiDB-lite"/>
    </source>
</evidence>
<feature type="compositionally biased region" description="Basic and acidic residues" evidence="1">
    <location>
        <begin position="138"/>
        <end position="154"/>
    </location>
</feature>
<dbReference type="OrthoDB" id="1445766at2"/>
<keyword evidence="3" id="KW-0548">Nucleotidyltransferase</keyword>
<dbReference type="CDD" id="cd00158">
    <property type="entry name" value="RHOD"/>
    <property type="match status" value="1"/>
</dbReference>
<feature type="region of interest" description="Disordered" evidence="1">
    <location>
        <begin position="123"/>
        <end position="154"/>
    </location>
</feature>
<feature type="domain" description="Rhodanese" evidence="2">
    <location>
        <begin position="29"/>
        <end position="127"/>
    </location>
</feature>
<proteinExistence type="predicted"/>
<dbReference type="Pfam" id="PF00581">
    <property type="entry name" value="Rhodanese"/>
    <property type="match status" value="1"/>
</dbReference>